<dbReference type="OMA" id="MMVATEM"/>
<evidence type="ECO:0000313" key="3">
    <source>
        <dbReference type="Proteomes" id="UP000027238"/>
    </source>
</evidence>
<evidence type="ECO:0000313" key="2">
    <source>
        <dbReference type="EMBL" id="KDN61700.1"/>
    </source>
</evidence>
<evidence type="ECO:0000256" key="1">
    <source>
        <dbReference type="SAM" id="SignalP"/>
    </source>
</evidence>
<dbReference type="PANTHER" id="PTHR38123:SF4">
    <property type="entry name" value="CELL WALL GALACTOMANNOPROTEIN, PUTATIVE (AFU_ORTHOLOGUE AFUA_4G00870)-RELATED"/>
    <property type="match status" value="1"/>
</dbReference>
<organism evidence="2 3">
    <name type="scientific">Colletotrichum sublineola</name>
    <name type="common">Sorghum anthracnose fungus</name>
    <dbReference type="NCBI Taxonomy" id="1173701"/>
    <lineage>
        <taxon>Eukaryota</taxon>
        <taxon>Fungi</taxon>
        <taxon>Dikarya</taxon>
        <taxon>Ascomycota</taxon>
        <taxon>Pezizomycotina</taxon>
        <taxon>Sordariomycetes</taxon>
        <taxon>Hypocreomycetidae</taxon>
        <taxon>Glomerellales</taxon>
        <taxon>Glomerellaceae</taxon>
        <taxon>Colletotrichum</taxon>
        <taxon>Colletotrichum graminicola species complex</taxon>
    </lineage>
</organism>
<gene>
    <name evidence="2" type="ORF">CSUB01_11638</name>
</gene>
<dbReference type="EMBL" id="JMSE01001392">
    <property type="protein sequence ID" value="KDN61700.1"/>
    <property type="molecule type" value="Genomic_DNA"/>
</dbReference>
<dbReference type="InterPro" id="IPR021054">
    <property type="entry name" value="Cell_wall_mannoprotein_1"/>
</dbReference>
<dbReference type="GO" id="GO:0005576">
    <property type="term" value="C:extracellular region"/>
    <property type="evidence" value="ECO:0007669"/>
    <property type="project" value="TreeGrafter"/>
</dbReference>
<dbReference type="Pfam" id="PF12296">
    <property type="entry name" value="HsbA"/>
    <property type="match status" value="1"/>
</dbReference>
<keyword evidence="3" id="KW-1185">Reference proteome</keyword>
<keyword evidence="1" id="KW-0732">Signal</keyword>
<accession>A0A066X6T9</accession>
<feature type="chain" id="PRO_5001629885" description="Antigenic cell wall galactomannoprotein" evidence="1">
    <location>
        <begin position="18"/>
        <end position="325"/>
    </location>
</feature>
<dbReference type="PANTHER" id="PTHR38123">
    <property type="entry name" value="CELL WALL SERINE-THREONINE-RICH GALACTOMANNOPROTEIN MP1 (AFU_ORTHOLOGUE AFUA_4G03240)"/>
    <property type="match status" value="1"/>
</dbReference>
<feature type="signal peptide" evidence="1">
    <location>
        <begin position="1"/>
        <end position="17"/>
    </location>
</feature>
<dbReference type="STRING" id="1173701.A0A066X6T9"/>
<dbReference type="AlphaFoldDB" id="A0A066X6T9"/>
<proteinExistence type="predicted"/>
<reference evidence="3" key="1">
    <citation type="journal article" date="2014" name="Genome Announc.">
        <title>Draft genome sequence of Colletotrichum sublineola, a destructive pathogen of cultivated sorghum.</title>
        <authorList>
            <person name="Baroncelli R."/>
            <person name="Sanz-Martin J.M."/>
            <person name="Rech G.E."/>
            <person name="Sukno S.A."/>
            <person name="Thon M.R."/>
        </authorList>
    </citation>
    <scope>NUCLEOTIDE SEQUENCE [LARGE SCALE GENOMIC DNA]</scope>
    <source>
        <strain evidence="3">TX430BB</strain>
    </source>
</reference>
<dbReference type="Proteomes" id="UP000027238">
    <property type="component" value="Unassembled WGS sequence"/>
</dbReference>
<evidence type="ECO:0008006" key="4">
    <source>
        <dbReference type="Google" id="ProtNLM"/>
    </source>
</evidence>
<name>A0A066X6T9_COLSU</name>
<dbReference type="eggNOG" id="ENOG502SQGH">
    <property type="taxonomic scope" value="Eukaryota"/>
</dbReference>
<sequence>MRLIVLSLLLCLTVVWAQEAMPLLRFREAPQPAWKKGKGDKQPVKGGKAAIEKQIEDLQQKTAAANESIVPFTGGTLKGLTGLLKVNAAVTALGKTIDTTTATADATDTLSAADSTGIGVKFVGLQPDINNLLTNLKAKRKEFDKAGFRILDVRSLIRDSVTIQKGKAGDLGTAFTKALDAQFRPIATQISDQIQGNFTDAIDAYKGRGGKIKIPTKLVPKLSKLLAAVAKALGLGSMDKSKGMMVATEMLTSPEPDAANAADMTDLLNIEATIAAADTAEANAAAEQALQATSDAELMSLGEDENDLRGISPLVLAVLRSYEVL</sequence>
<protein>
    <recommendedName>
        <fullName evidence="4">Antigenic cell wall galactomannoprotein</fullName>
    </recommendedName>
</protein>
<dbReference type="Gene3D" id="1.20.1280.140">
    <property type="match status" value="1"/>
</dbReference>
<dbReference type="HOGENOM" id="CLU_074851_0_0_1"/>
<dbReference type="OrthoDB" id="3485059at2759"/>
<comment type="caution">
    <text evidence="2">The sequence shown here is derived from an EMBL/GenBank/DDBJ whole genome shotgun (WGS) entry which is preliminary data.</text>
</comment>